<dbReference type="EMBL" id="BCTA01000036">
    <property type="protein sequence ID" value="GAT10102.1"/>
    <property type="molecule type" value="Genomic_DNA"/>
</dbReference>
<reference evidence="5" key="2">
    <citation type="submission" date="2020-07" db="EMBL/GenBank/DDBJ databases">
        <authorList>
            <person name="Pettersson B.M.F."/>
            <person name="Behra P.R.K."/>
            <person name="Ramesh M."/>
            <person name="Das S."/>
            <person name="Dasgupta S."/>
            <person name="Kirsebom L.A."/>
        </authorList>
    </citation>
    <scope>NUCLEOTIDE SEQUENCE</scope>
    <source>
        <strain evidence="5">DSM 44203</strain>
    </source>
</reference>
<keyword evidence="2" id="KW-0067">ATP-binding</keyword>
<accession>A0AAW5SEM7</accession>
<keyword evidence="6" id="KW-1185">Reference proteome</keyword>
<dbReference type="InterPro" id="IPR001054">
    <property type="entry name" value="A/G_cyclase"/>
</dbReference>
<dbReference type="GO" id="GO:0005737">
    <property type="term" value="C:cytoplasm"/>
    <property type="evidence" value="ECO:0007669"/>
    <property type="project" value="TreeGrafter"/>
</dbReference>
<comment type="caution">
    <text evidence="5">The sequence shown here is derived from an EMBL/GenBank/DDBJ whole genome shotgun (WGS) entry which is preliminary data.</text>
</comment>
<reference evidence="4 6" key="1">
    <citation type="journal article" date="2016" name="Genome Announc.">
        <title>Draft Genome Sequences of Five Rapidly Growing Mycobacterium Species, M. thermoresistibile, M. fortuitum subsp. acetamidolyticum, M. canariasense, M. brisbanense, and M. novocastrense.</title>
        <authorList>
            <person name="Katahira K."/>
            <person name="Ogura Y."/>
            <person name="Gotoh Y."/>
            <person name="Hayashi T."/>
        </authorList>
    </citation>
    <scope>NUCLEOTIDE SEQUENCE [LARGE SCALE GENOMIC DNA]</scope>
    <source>
        <strain evidence="4 6">JCM18114</strain>
    </source>
</reference>
<dbReference type="Proteomes" id="UP001207528">
    <property type="component" value="Unassembled WGS sequence"/>
</dbReference>
<protein>
    <submittedName>
        <fullName evidence="5">AAA family ATPase</fullName>
    </submittedName>
    <submittedName>
        <fullName evidence="4">Adenylate/guanylate cyclase family protein</fullName>
    </submittedName>
</protein>
<organism evidence="5 7">
    <name type="scientific">Mycolicibacterium novocastrense</name>
    <name type="common">Mycobacterium novocastrense</name>
    <dbReference type="NCBI Taxonomy" id="59813"/>
    <lineage>
        <taxon>Bacteria</taxon>
        <taxon>Bacillati</taxon>
        <taxon>Actinomycetota</taxon>
        <taxon>Actinomycetes</taxon>
        <taxon>Mycobacteriales</taxon>
        <taxon>Mycobacteriaceae</taxon>
        <taxon>Mycolicibacterium</taxon>
    </lineage>
</organism>
<dbReference type="PANTHER" id="PTHR16305">
    <property type="entry name" value="TESTICULAR SOLUBLE ADENYLYL CYCLASE"/>
    <property type="match status" value="1"/>
</dbReference>
<gene>
    <name evidence="5" type="ORF">H7I77_02495</name>
    <name evidence="4" type="ORF">RMCN_3235</name>
</gene>
<proteinExistence type="predicted"/>
<dbReference type="SUPFAM" id="SSF55073">
    <property type="entry name" value="Nucleotide cyclase"/>
    <property type="match status" value="1"/>
</dbReference>
<dbReference type="AlphaFoldDB" id="A0AAW5SEM7"/>
<dbReference type="RefSeq" id="WP_067390890.1">
    <property type="nucleotide sequence ID" value="NZ_BCTA01000036.1"/>
</dbReference>
<dbReference type="Gene3D" id="3.30.70.1230">
    <property type="entry name" value="Nucleotide cyclase"/>
    <property type="match status" value="1"/>
</dbReference>
<reference evidence="5" key="3">
    <citation type="journal article" date="2022" name="BMC Genomics">
        <title>Comparative genome analysis of mycobacteria focusing on tRNA and non-coding RNA.</title>
        <authorList>
            <person name="Behra P.R.K."/>
            <person name="Pettersson B.M.F."/>
            <person name="Ramesh M."/>
            <person name="Das S."/>
            <person name="Dasgupta S."/>
            <person name="Kirsebom L.A."/>
        </authorList>
    </citation>
    <scope>NUCLEOTIDE SEQUENCE</scope>
    <source>
        <strain evidence="5">DSM 44203</strain>
    </source>
</reference>
<evidence type="ECO:0000259" key="3">
    <source>
        <dbReference type="PROSITE" id="PS50125"/>
    </source>
</evidence>
<dbReference type="Pfam" id="PF13191">
    <property type="entry name" value="AAA_16"/>
    <property type="match status" value="1"/>
</dbReference>
<keyword evidence="1" id="KW-0547">Nucleotide-binding</keyword>
<dbReference type="CDD" id="cd07302">
    <property type="entry name" value="CHD"/>
    <property type="match status" value="1"/>
</dbReference>
<dbReference type="InterPro" id="IPR041664">
    <property type="entry name" value="AAA_16"/>
</dbReference>
<dbReference type="SMART" id="SM00044">
    <property type="entry name" value="CYCc"/>
    <property type="match status" value="1"/>
</dbReference>
<dbReference type="InterPro" id="IPR029787">
    <property type="entry name" value="Nucleotide_cyclase"/>
</dbReference>
<evidence type="ECO:0000256" key="1">
    <source>
        <dbReference type="ARBA" id="ARBA00022741"/>
    </source>
</evidence>
<dbReference type="EMBL" id="JACKTI010000017">
    <property type="protein sequence ID" value="MCV7022218.1"/>
    <property type="molecule type" value="Genomic_DNA"/>
</dbReference>
<dbReference type="GO" id="GO:0004016">
    <property type="term" value="F:adenylate cyclase activity"/>
    <property type="evidence" value="ECO:0007669"/>
    <property type="project" value="TreeGrafter"/>
</dbReference>
<dbReference type="Proteomes" id="UP000069773">
    <property type="component" value="Unassembled WGS sequence"/>
</dbReference>
<dbReference type="PROSITE" id="PS50125">
    <property type="entry name" value="GUANYLATE_CYCLASE_2"/>
    <property type="match status" value="1"/>
</dbReference>
<evidence type="ECO:0000313" key="7">
    <source>
        <dbReference type="Proteomes" id="UP001207528"/>
    </source>
</evidence>
<dbReference type="GO" id="GO:0035556">
    <property type="term" value="P:intracellular signal transduction"/>
    <property type="evidence" value="ECO:0007669"/>
    <property type="project" value="InterPro"/>
</dbReference>
<dbReference type="GO" id="GO:0005524">
    <property type="term" value="F:ATP binding"/>
    <property type="evidence" value="ECO:0007669"/>
    <property type="project" value="UniProtKB-KW"/>
</dbReference>
<evidence type="ECO:0000256" key="2">
    <source>
        <dbReference type="ARBA" id="ARBA00022840"/>
    </source>
</evidence>
<feature type="domain" description="Guanylate cyclase" evidence="3">
    <location>
        <begin position="46"/>
        <end position="177"/>
    </location>
</feature>
<evidence type="ECO:0000313" key="5">
    <source>
        <dbReference type="EMBL" id="MCV7022218.1"/>
    </source>
</evidence>
<dbReference type="InterPro" id="IPR027417">
    <property type="entry name" value="P-loop_NTPase"/>
</dbReference>
<dbReference type="Pfam" id="PF00211">
    <property type="entry name" value="Guanylate_cyc"/>
    <property type="match status" value="1"/>
</dbReference>
<evidence type="ECO:0000313" key="6">
    <source>
        <dbReference type="Proteomes" id="UP000069773"/>
    </source>
</evidence>
<dbReference type="SUPFAM" id="SSF52540">
    <property type="entry name" value="P-loop containing nucleoside triphosphate hydrolases"/>
    <property type="match status" value="1"/>
</dbReference>
<dbReference type="PANTHER" id="PTHR16305:SF28">
    <property type="entry name" value="GUANYLATE CYCLASE DOMAIN-CONTAINING PROTEIN"/>
    <property type="match status" value="1"/>
</dbReference>
<dbReference type="GO" id="GO:0009190">
    <property type="term" value="P:cyclic nucleotide biosynthetic process"/>
    <property type="evidence" value="ECO:0007669"/>
    <property type="project" value="InterPro"/>
</dbReference>
<sequence length="1062" mass="114414">MADRATAASERCGACDNDLRTTARFCDACGAPVAPSAAKREHKQITVLFADVVGSMNLAATLTAERLQEVMNSLFNGASAVVQRYQGTVDKFTGDGLMALFGAPLALEDHALRACIAALEIQVVAERLADEVHRRDGVDLKLRIGLNSGAAIVGEIGLGPGRYTAVGHPVGLAQRMEAGAPPGGVMCSLTTARMVEGAARFGAVETIAVKNAGEGVPARRLLAIESDRRVVGRNEGLMLGRDDDLRLLRDVVDSSRGALVGIVGAPGVGKSRLISEFGAVVAGPAVRVVTARCEAHITAVAFRVLARLLRALFDVQEASDSEARQKTIAQYNGQLAPDSADANILFEAMGIAEPTADVIHVSVDGRRRRLAASICGALRAFKWRTVLFVDDVHWIDAPSDAVLADVAARLGTTTTTMVITYRPEYAGALRHHSHRTIALQPLTDKTTARLVRQLLGRDPSVEGMAQRIAVAAAGNPFFAEEIVRDLAGRGVLSGSRGDYRLASTAEEIAVPATAQAVLAARIDRLSAESKAILNAAAVIGTRFDPETLNILIPEMDSRQLADLVSAELIDQTEFVPRQRFCFRHPLVRTVAYESQLGSTRALAHARLATAIEERDPGVSENATLIATHLEAAGELTRAYRWHLRAAEWLRYRDLPAARAEWDSAQRIADRLAGDDDDIVAMRITPRTMLISTALYVGDDDAGERYQELRDLTTRIGDVTSLALATAGRVMSLILNNKCVRDAAVLADELEAMVALVDCDPATRSIILVAVAFARFTDCDFDAALRVIEEMVSLTREEPTMELAVSKSISAYIAICRGEHRRGRSLLQEGLDTARSLHPANYAIILNYLGILVAVGMLRADELVDEVSDALRRAESFGGICGIICAESACGTVLLRTGKEMRDEAMTLLRQARTNMRRYSVFTIVDGTIGADLAVGAYRNGQRDEAIDDLRALVAAHINDGSRLIACRTAEALVELLIDRGSADDLNEVRRFLADSRSWHPGFPAADLWGLRSRALLARAHRDPAGYAGFASEYLALCETLSAQGRIADARRMVNESVERSAG</sequence>
<name>A0AAW5SEM7_MYCNV</name>
<evidence type="ECO:0000313" key="4">
    <source>
        <dbReference type="EMBL" id="GAT10102.1"/>
    </source>
</evidence>